<dbReference type="InterPro" id="IPR002646">
    <property type="entry name" value="PolA_pol_head_dom"/>
</dbReference>
<reference evidence="12 13" key="1">
    <citation type="submission" date="2020-04" db="EMBL/GenBank/DDBJ databases">
        <authorList>
            <person name="Alioto T."/>
            <person name="Alioto T."/>
            <person name="Gomez Garrido J."/>
        </authorList>
    </citation>
    <scope>NUCLEOTIDE SEQUENCE [LARGE SCALE GENOMIC DNA]</scope>
</reference>
<keyword evidence="7" id="KW-0547">Nucleotide-binding</keyword>
<dbReference type="OrthoDB" id="445712at2759"/>
<dbReference type="EMBL" id="CADEPI010000311">
    <property type="protein sequence ID" value="CAB3383457.1"/>
    <property type="molecule type" value="Genomic_DNA"/>
</dbReference>
<feature type="domain" description="Poly A polymerase head" evidence="10">
    <location>
        <begin position="85"/>
        <end position="207"/>
    </location>
</feature>
<dbReference type="GO" id="GO:0046872">
    <property type="term" value="F:metal ion binding"/>
    <property type="evidence" value="ECO:0007669"/>
    <property type="project" value="UniProtKB-KW"/>
</dbReference>
<evidence type="ECO:0000256" key="3">
    <source>
        <dbReference type="ARBA" id="ARBA00022679"/>
    </source>
</evidence>
<dbReference type="AlphaFoldDB" id="A0A8S1DRL4"/>
<gene>
    <name evidence="12" type="ORF">CLODIP_2_CD07542</name>
</gene>
<evidence type="ECO:0000256" key="2">
    <source>
        <dbReference type="ARBA" id="ARBA00007265"/>
    </source>
</evidence>
<organism evidence="12 13">
    <name type="scientific">Cloeon dipterum</name>
    <dbReference type="NCBI Taxonomy" id="197152"/>
    <lineage>
        <taxon>Eukaryota</taxon>
        <taxon>Metazoa</taxon>
        <taxon>Ecdysozoa</taxon>
        <taxon>Arthropoda</taxon>
        <taxon>Hexapoda</taxon>
        <taxon>Insecta</taxon>
        <taxon>Pterygota</taxon>
        <taxon>Palaeoptera</taxon>
        <taxon>Ephemeroptera</taxon>
        <taxon>Pisciforma</taxon>
        <taxon>Baetidae</taxon>
        <taxon>Cloeon</taxon>
    </lineage>
</organism>
<sequence>MYMWCDLLVSGMFRRPILSLVFRAFRGKEAAFWSFSSVSAKPNTMEYKRIEPATLKIDVEKLAPIYTPELDSLVEIFKKNDFEIRVAGGAVRDLLMGINPHDLDFATTATPEQMKEMFERENVRMINTKGEKHGTITPRINDKENFEVTTLRIDVTTDGRHAEVQFTTDWQLDANRRDLTINSLFMDLDGTVFDYFNGVQHIKERRVIFVGDAATRIQEDYLRILRYFRFYGRISEEANSHDAETLNAIRNNVSGLSRISGERIWTELRKILEGNYAGELINVMIEIGIPEFIGLPKTPNTERFSTVWKNLKGQKYNAITLLAGLISTEEEALLLHKRLKLSAYERDLLLFITLHHERKWAMKPLNDKGEFYLRPYQAIVALSRDKPKDTKEWTVQLLLHIGQPSMAQQIEDWEVPKFPVNGHMMKEHAPEINGKQLGILGQELRKMWTDSDFKTDAEDLVKHIPHLAEEIKEKFPAKAAKSGKSKK</sequence>
<dbReference type="PANTHER" id="PTHR46173">
    <property type="entry name" value="CCA TRNA NUCLEOTIDYLTRANSFERASE 1, MITOCHONDRIAL"/>
    <property type="match status" value="1"/>
</dbReference>
<dbReference type="GO" id="GO:0005739">
    <property type="term" value="C:mitochondrion"/>
    <property type="evidence" value="ECO:0007669"/>
    <property type="project" value="TreeGrafter"/>
</dbReference>
<evidence type="ECO:0000256" key="9">
    <source>
        <dbReference type="RuleBase" id="RU003953"/>
    </source>
</evidence>
<dbReference type="InterPro" id="IPR043519">
    <property type="entry name" value="NT_sf"/>
</dbReference>
<keyword evidence="6" id="KW-0479">Metal-binding</keyword>
<protein>
    <recommendedName>
        <fullName evidence="14">Poly A polymerase head domain-containing protein</fullName>
    </recommendedName>
</protein>
<dbReference type="GO" id="GO:0000166">
    <property type="term" value="F:nucleotide binding"/>
    <property type="evidence" value="ECO:0007669"/>
    <property type="project" value="UniProtKB-KW"/>
</dbReference>
<evidence type="ECO:0000256" key="5">
    <source>
        <dbReference type="ARBA" id="ARBA00022695"/>
    </source>
</evidence>
<dbReference type="Pfam" id="PF01743">
    <property type="entry name" value="PolyA_pol"/>
    <property type="match status" value="1"/>
</dbReference>
<name>A0A8S1DRL4_9INSE</name>
<dbReference type="GO" id="GO:1990180">
    <property type="term" value="P:mitochondrial tRNA 3'-end processing"/>
    <property type="evidence" value="ECO:0007669"/>
    <property type="project" value="TreeGrafter"/>
</dbReference>
<evidence type="ECO:0000256" key="1">
    <source>
        <dbReference type="ARBA" id="ARBA00001946"/>
    </source>
</evidence>
<keyword evidence="5" id="KW-0548">Nucleotidyltransferase</keyword>
<comment type="cofactor">
    <cofactor evidence="1">
        <name>Mg(2+)</name>
        <dbReference type="ChEBI" id="CHEBI:18420"/>
    </cofactor>
</comment>
<evidence type="ECO:0000259" key="11">
    <source>
        <dbReference type="Pfam" id="PF12627"/>
    </source>
</evidence>
<dbReference type="InterPro" id="IPR032828">
    <property type="entry name" value="PolyA_RNA-bd"/>
</dbReference>
<evidence type="ECO:0000256" key="8">
    <source>
        <dbReference type="ARBA" id="ARBA00022842"/>
    </source>
</evidence>
<dbReference type="GO" id="GO:0016779">
    <property type="term" value="F:nucleotidyltransferase activity"/>
    <property type="evidence" value="ECO:0007669"/>
    <property type="project" value="UniProtKB-KW"/>
</dbReference>
<dbReference type="SUPFAM" id="SSF81891">
    <property type="entry name" value="Poly A polymerase C-terminal region-like"/>
    <property type="match status" value="1"/>
</dbReference>
<dbReference type="Pfam" id="PF12627">
    <property type="entry name" value="PolyA_pol_RNAbd"/>
    <property type="match status" value="1"/>
</dbReference>
<feature type="domain" description="tRNA nucleotidyltransferase/poly(A) polymerase RNA and SrmB- binding" evidence="11">
    <location>
        <begin position="242"/>
        <end position="292"/>
    </location>
</feature>
<dbReference type="InterPro" id="IPR050264">
    <property type="entry name" value="Bact_CCA-adding_enz_type3_sf"/>
</dbReference>
<keyword evidence="3 9" id="KW-0808">Transferase</keyword>
<dbReference type="Proteomes" id="UP000494165">
    <property type="component" value="Unassembled WGS sequence"/>
</dbReference>
<dbReference type="GO" id="GO:0001680">
    <property type="term" value="P:tRNA 3'-terminal CCA addition"/>
    <property type="evidence" value="ECO:0007669"/>
    <property type="project" value="TreeGrafter"/>
</dbReference>
<evidence type="ECO:0008006" key="14">
    <source>
        <dbReference type="Google" id="ProtNLM"/>
    </source>
</evidence>
<evidence type="ECO:0000256" key="7">
    <source>
        <dbReference type="ARBA" id="ARBA00022741"/>
    </source>
</evidence>
<dbReference type="GO" id="GO:0000049">
    <property type="term" value="F:tRNA binding"/>
    <property type="evidence" value="ECO:0007669"/>
    <property type="project" value="TreeGrafter"/>
</dbReference>
<evidence type="ECO:0000256" key="4">
    <source>
        <dbReference type="ARBA" id="ARBA00022694"/>
    </source>
</evidence>
<dbReference type="Gene3D" id="1.10.3090.10">
    <property type="entry name" value="cca-adding enzyme, domain 2"/>
    <property type="match status" value="1"/>
</dbReference>
<accession>A0A8S1DRL4</accession>
<comment type="similarity">
    <text evidence="2 9">Belongs to the tRNA nucleotidyltransferase/poly(A) polymerase family.</text>
</comment>
<comment type="caution">
    <text evidence="12">The sequence shown here is derived from an EMBL/GenBank/DDBJ whole genome shotgun (WGS) entry which is preliminary data.</text>
</comment>
<dbReference type="PANTHER" id="PTHR46173:SF1">
    <property type="entry name" value="CCA TRNA NUCLEOTIDYLTRANSFERASE 1, MITOCHONDRIAL"/>
    <property type="match status" value="1"/>
</dbReference>
<keyword evidence="9" id="KW-0694">RNA-binding</keyword>
<dbReference type="Gene3D" id="3.30.460.10">
    <property type="entry name" value="Beta Polymerase, domain 2"/>
    <property type="match status" value="1"/>
</dbReference>
<evidence type="ECO:0000259" key="10">
    <source>
        <dbReference type="Pfam" id="PF01743"/>
    </source>
</evidence>
<proteinExistence type="inferred from homology"/>
<evidence type="ECO:0000313" key="13">
    <source>
        <dbReference type="Proteomes" id="UP000494165"/>
    </source>
</evidence>
<evidence type="ECO:0000256" key="6">
    <source>
        <dbReference type="ARBA" id="ARBA00022723"/>
    </source>
</evidence>
<dbReference type="CDD" id="cd05398">
    <property type="entry name" value="NT_ClassII-CCAase"/>
    <property type="match status" value="1"/>
</dbReference>
<dbReference type="SUPFAM" id="SSF81301">
    <property type="entry name" value="Nucleotidyltransferase"/>
    <property type="match status" value="1"/>
</dbReference>
<keyword evidence="4" id="KW-0819">tRNA processing</keyword>
<keyword evidence="8" id="KW-0460">Magnesium</keyword>
<evidence type="ECO:0000313" key="12">
    <source>
        <dbReference type="EMBL" id="CAB3383457.1"/>
    </source>
</evidence>
<keyword evidence="13" id="KW-1185">Reference proteome</keyword>